<evidence type="ECO:0000256" key="4">
    <source>
        <dbReference type="ARBA" id="ARBA00022898"/>
    </source>
</evidence>
<dbReference type="PANTHER" id="PTHR43277">
    <property type="entry name" value="ARGININE DECARBOXYLASE"/>
    <property type="match status" value="1"/>
</dbReference>
<dbReference type="Pfam" id="PF03711">
    <property type="entry name" value="OKR_DC_1_C"/>
    <property type="match status" value="1"/>
</dbReference>
<accession>A0A544UQ85</accession>
<keyword evidence="7" id="KW-0032">Aminotransferase</keyword>
<dbReference type="Gene3D" id="3.40.640.10">
    <property type="entry name" value="Type I PLP-dependent aspartate aminotransferase-like (Major domain)"/>
    <property type="match status" value="1"/>
</dbReference>
<reference evidence="7 8" key="1">
    <citation type="submission" date="2018-03" db="EMBL/GenBank/DDBJ databases">
        <title>Aerobic endospore-forming bacteria genome sequencing and assembly.</title>
        <authorList>
            <person name="Cavalcante D.A."/>
            <person name="Driks A."/>
            <person name="Putonti C."/>
            <person name="De-Souza M.T."/>
        </authorList>
    </citation>
    <scope>NUCLEOTIDE SEQUENCE [LARGE SCALE GENOMIC DNA]</scope>
    <source>
        <strain evidence="7 8">SDF0037</strain>
    </source>
</reference>
<comment type="caution">
    <text evidence="7">The sequence shown here is derived from an EMBL/GenBank/DDBJ whole genome shotgun (WGS) entry which is preliminary data.</text>
</comment>
<evidence type="ECO:0000256" key="3">
    <source>
        <dbReference type="ARBA" id="ARBA00022793"/>
    </source>
</evidence>
<dbReference type="InterPro" id="IPR052357">
    <property type="entry name" value="Orn_Lys_Arg_decarboxylase-I"/>
</dbReference>
<dbReference type="GO" id="GO:0016831">
    <property type="term" value="F:carboxy-lyase activity"/>
    <property type="evidence" value="ECO:0007669"/>
    <property type="project" value="UniProtKB-KW"/>
</dbReference>
<dbReference type="Proteomes" id="UP000317944">
    <property type="component" value="Unassembled WGS sequence"/>
</dbReference>
<feature type="domain" description="Orn/Lys/Arg decarboxylases family 1 pyridoxal-P attachment site" evidence="6">
    <location>
        <begin position="233"/>
        <end position="247"/>
    </location>
</feature>
<evidence type="ECO:0000313" key="8">
    <source>
        <dbReference type="Proteomes" id="UP000317944"/>
    </source>
</evidence>
<dbReference type="Gene3D" id="3.90.100.10">
    <property type="entry name" value="Orn/Lys/Arg decarboxylase, C-terminal domain"/>
    <property type="match status" value="1"/>
</dbReference>
<dbReference type="PROSITE" id="PS00703">
    <property type="entry name" value="OKR_DC_1"/>
    <property type="match status" value="1"/>
</dbReference>
<evidence type="ECO:0000313" key="7">
    <source>
        <dbReference type="EMBL" id="TQR36002.1"/>
    </source>
</evidence>
<dbReference type="InterPro" id="IPR015421">
    <property type="entry name" value="PyrdxlP-dep_Trfase_major"/>
</dbReference>
<dbReference type="AlphaFoldDB" id="A0A544UQ85"/>
<evidence type="ECO:0000256" key="1">
    <source>
        <dbReference type="ARBA" id="ARBA00001933"/>
    </source>
</evidence>
<dbReference type="InterPro" id="IPR008286">
    <property type="entry name" value="Prn/Lys/Arg_de-COase_C"/>
</dbReference>
<sequence>MQCVQNRVATAEFLATQDRMPLFEALVNYTKQDVTPFDVPGHKMGLHENPLKWTLGEMTLRMDVNSMKELDLLSHPESVIKEAQQLAAQAFNVDYAYFLVNGTTVGILAMILATCKQGDTLIVPRNCHKSVMNGIILSGAKPVFIQPEVDQYFGIAHGISVENVKVALAENPQAKALLVTYPTYFGSMNQLQEICKLAHEQNVTVIVDSAHGAHLTFLPDANDAISAGADAVTVSMHKTGGSLTQSSLLLLQEKRIDSKHLQKVLNMLQTTSANYLLMSSLDVARRELAVYGQQRYSQLKSIVDAAIEEIENNSRYEVLKAEYVQQNFNQSYDWTKLVIRVNDLGLTGFEVYTILKQQYGVQVELAEGYVIMAVISHVDTNETIGKLVHALKDIERIHAKKDAIQSAYVTANQINKLAMTPQQACNAETETMLIYDAVGRISADSLMIYPPGIPLIIPGEVISEEVVELYNFYYLNFGNVLFETKEENYITVVGRQINEH</sequence>
<comment type="similarity">
    <text evidence="2">Belongs to the Orn/Lys/Arg decarboxylase class-I family.</text>
</comment>
<dbReference type="GO" id="GO:0008483">
    <property type="term" value="F:transaminase activity"/>
    <property type="evidence" value="ECO:0007669"/>
    <property type="project" value="UniProtKB-KW"/>
</dbReference>
<dbReference type="OrthoDB" id="9815233at2"/>
<keyword evidence="5" id="KW-0456">Lyase</keyword>
<keyword evidence="3" id="KW-0210">Decarboxylase</keyword>
<comment type="cofactor">
    <cofactor evidence="1">
        <name>pyridoxal 5'-phosphate</name>
        <dbReference type="ChEBI" id="CHEBI:597326"/>
    </cofactor>
</comment>
<name>A0A544UQ85_LYSSH</name>
<dbReference type="InterPro" id="IPR015424">
    <property type="entry name" value="PyrdxlP-dep_Trfase"/>
</dbReference>
<evidence type="ECO:0000256" key="2">
    <source>
        <dbReference type="ARBA" id="ARBA00010671"/>
    </source>
</evidence>
<dbReference type="SUPFAM" id="SSF53383">
    <property type="entry name" value="PLP-dependent transferases"/>
    <property type="match status" value="1"/>
</dbReference>
<organism evidence="7 8">
    <name type="scientific">Lysinibacillus sphaericus</name>
    <name type="common">Bacillus sphaericus</name>
    <dbReference type="NCBI Taxonomy" id="1421"/>
    <lineage>
        <taxon>Bacteria</taxon>
        <taxon>Bacillati</taxon>
        <taxon>Bacillota</taxon>
        <taxon>Bacilli</taxon>
        <taxon>Bacillales</taxon>
        <taxon>Bacillaceae</taxon>
        <taxon>Lysinibacillus</taxon>
    </lineage>
</organism>
<proteinExistence type="inferred from homology"/>
<keyword evidence="7" id="KW-0808">Transferase</keyword>
<evidence type="ECO:0000256" key="5">
    <source>
        <dbReference type="ARBA" id="ARBA00023239"/>
    </source>
</evidence>
<dbReference type="EMBL" id="SADV01000004">
    <property type="protein sequence ID" value="TQR36002.1"/>
    <property type="molecule type" value="Genomic_DNA"/>
</dbReference>
<dbReference type="RefSeq" id="WP_142508093.1">
    <property type="nucleotide sequence ID" value="NZ_SADV01000004.1"/>
</dbReference>
<dbReference type="Pfam" id="PF01276">
    <property type="entry name" value="OKR_DC_1"/>
    <property type="match status" value="1"/>
</dbReference>
<keyword evidence="4" id="KW-0663">Pyridoxal phosphate</keyword>
<dbReference type="InterPro" id="IPR000310">
    <property type="entry name" value="Orn/Lys/Arg_deCO2ase_major_dom"/>
</dbReference>
<dbReference type="PANTHER" id="PTHR43277:SF4">
    <property type="entry name" value="ARGININE DECARBOXYLASE"/>
    <property type="match status" value="1"/>
</dbReference>
<gene>
    <name evidence="7" type="ORF">C7Y47_06885</name>
</gene>
<protein>
    <submittedName>
        <fullName evidence="7">Aminotransferase class I/II-fold pyridoxal phosphate-dependent enzyme</fullName>
    </submittedName>
</protein>
<evidence type="ECO:0000259" key="6">
    <source>
        <dbReference type="PROSITE" id="PS00703"/>
    </source>
</evidence>